<comment type="catalytic activity">
    <reaction evidence="13">
        <text>L-seryl-[protein] + ATP = O-phospho-L-seryl-[protein] + ADP + H(+)</text>
        <dbReference type="Rhea" id="RHEA:17989"/>
        <dbReference type="Rhea" id="RHEA-COMP:9863"/>
        <dbReference type="Rhea" id="RHEA-COMP:11604"/>
        <dbReference type="ChEBI" id="CHEBI:15378"/>
        <dbReference type="ChEBI" id="CHEBI:29999"/>
        <dbReference type="ChEBI" id="CHEBI:30616"/>
        <dbReference type="ChEBI" id="CHEBI:83421"/>
        <dbReference type="ChEBI" id="CHEBI:456216"/>
        <dbReference type="EC" id="2.7.11.1"/>
    </reaction>
</comment>
<keyword evidence="9" id="KW-0067">ATP-binding</keyword>
<evidence type="ECO:0000256" key="6">
    <source>
        <dbReference type="ARBA" id="ARBA00022692"/>
    </source>
</evidence>
<dbReference type="PANTHER" id="PTHR47982">
    <property type="entry name" value="PROLINE-RICH RECEPTOR-LIKE PROTEIN KINASE PERK4"/>
    <property type="match status" value="1"/>
</dbReference>
<reference evidence="14 15" key="1">
    <citation type="journal article" date="2023" name="Hortic Res">
        <title>Pangenome of water caltrop reveals structural variations and asymmetric subgenome divergence after allopolyploidization.</title>
        <authorList>
            <person name="Zhang X."/>
            <person name="Chen Y."/>
            <person name="Wang L."/>
            <person name="Yuan Y."/>
            <person name="Fang M."/>
            <person name="Shi L."/>
            <person name="Lu R."/>
            <person name="Comes H.P."/>
            <person name="Ma Y."/>
            <person name="Chen Y."/>
            <person name="Huang G."/>
            <person name="Zhou Y."/>
            <person name="Zheng Z."/>
            <person name="Qiu Y."/>
        </authorList>
    </citation>
    <scope>NUCLEOTIDE SEQUENCE [LARGE SCALE GENOMIC DNA]</scope>
    <source>
        <tissue evidence="14">Roots</tissue>
    </source>
</reference>
<keyword evidence="7" id="KW-0547">Nucleotide-binding</keyword>
<evidence type="ECO:0000256" key="12">
    <source>
        <dbReference type="ARBA" id="ARBA00047899"/>
    </source>
</evidence>
<dbReference type="InterPro" id="IPR047117">
    <property type="entry name" value="PERK1-13-like"/>
</dbReference>
<protein>
    <recommendedName>
        <fullName evidence="2">non-specific serine/threonine protein kinase</fullName>
        <ecNumber evidence="2">2.7.11.1</ecNumber>
    </recommendedName>
</protein>
<keyword evidence="10" id="KW-1133">Transmembrane helix</keyword>
<evidence type="ECO:0000256" key="8">
    <source>
        <dbReference type="ARBA" id="ARBA00022777"/>
    </source>
</evidence>
<dbReference type="GO" id="GO:0005524">
    <property type="term" value="F:ATP binding"/>
    <property type="evidence" value="ECO:0007669"/>
    <property type="project" value="UniProtKB-KW"/>
</dbReference>
<gene>
    <name evidence="14" type="ORF">SAY87_000933</name>
</gene>
<dbReference type="PANTHER" id="PTHR47982:SF6">
    <property type="entry name" value="PROLINE-RICH RECEPTOR-LIKE PROTEIN KINASE PERK4"/>
    <property type="match status" value="1"/>
</dbReference>
<evidence type="ECO:0000256" key="7">
    <source>
        <dbReference type="ARBA" id="ARBA00022741"/>
    </source>
</evidence>
<keyword evidence="6" id="KW-0812">Transmembrane</keyword>
<dbReference type="GO" id="GO:0005886">
    <property type="term" value="C:plasma membrane"/>
    <property type="evidence" value="ECO:0007669"/>
    <property type="project" value="UniProtKB-SubCell"/>
</dbReference>
<proteinExistence type="predicted"/>
<evidence type="ECO:0000313" key="14">
    <source>
        <dbReference type="EMBL" id="KAK4742932.1"/>
    </source>
</evidence>
<keyword evidence="8" id="KW-0418">Kinase</keyword>
<evidence type="ECO:0000256" key="2">
    <source>
        <dbReference type="ARBA" id="ARBA00012513"/>
    </source>
</evidence>
<sequence length="170" mass="18967">MLLELITRKRPVDNSFVMEDSLVDWARPLLNRASQEGVYEGFVDDCIEGNYNHQEMARMVSCVSASASIRHSARKRPKMSQIVRVLEGDVSLDYLNQGVKPGQSSMFSSSNGSSHNDTSMYNADMKRLRDLTLGSQEFAAANLAVTPPAVLWNQGRWLPTPCLTSSDRCH</sequence>
<evidence type="ECO:0000256" key="10">
    <source>
        <dbReference type="ARBA" id="ARBA00022989"/>
    </source>
</evidence>
<comment type="caution">
    <text evidence="14">The sequence shown here is derived from an EMBL/GenBank/DDBJ whole genome shotgun (WGS) entry which is preliminary data.</text>
</comment>
<dbReference type="Proteomes" id="UP001345219">
    <property type="component" value="Chromosome 1"/>
</dbReference>
<comment type="subcellular location">
    <subcellularLocation>
        <location evidence="1">Cell membrane</location>
        <topology evidence="1">Single-pass membrane protein</topology>
    </subcellularLocation>
</comment>
<keyword evidence="3" id="KW-1003">Cell membrane</keyword>
<evidence type="ECO:0000256" key="13">
    <source>
        <dbReference type="ARBA" id="ARBA00048679"/>
    </source>
</evidence>
<evidence type="ECO:0000256" key="3">
    <source>
        <dbReference type="ARBA" id="ARBA00022475"/>
    </source>
</evidence>
<accession>A0AAN7GUJ5</accession>
<name>A0AAN7GUJ5_9MYRT</name>
<dbReference type="EC" id="2.7.11.1" evidence="2"/>
<evidence type="ECO:0000256" key="4">
    <source>
        <dbReference type="ARBA" id="ARBA00022527"/>
    </source>
</evidence>
<dbReference type="EMBL" id="JAXIOK010000023">
    <property type="protein sequence ID" value="KAK4742932.1"/>
    <property type="molecule type" value="Genomic_DNA"/>
</dbReference>
<dbReference type="AlphaFoldDB" id="A0AAN7GUJ5"/>
<keyword evidence="15" id="KW-1185">Reference proteome</keyword>
<evidence type="ECO:0000256" key="5">
    <source>
        <dbReference type="ARBA" id="ARBA00022679"/>
    </source>
</evidence>
<organism evidence="14 15">
    <name type="scientific">Trapa incisa</name>
    <dbReference type="NCBI Taxonomy" id="236973"/>
    <lineage>
        <taxon>Eukaryota</taxon>
        <taxon>Viridiplantae</taxon>
        <taxon>Streptophyta</taxon>
        <taxon>Embryophyta</taxon>
        <taxon>Tracheophyta</taxon>
        <taxon>Spermatophyta</taxon>
        <taxon>Magnoliopsida</taxon>
        <taxon>eudicotyledons</taxon>
        <taxon>Gunneridae</taxon>
        <taxon>Pentapetalae</taxon>
        <taxon>rosids</taxon>
        <taxon>malvids</taxon>
        <taxon>Myrtales</taxon>
        <taxon>Lythraceae</taxon>
        <taxon>Trapa</taxon>
    </lineage>
</organism>
<evidence type="ECO:0000256" key="11">
    <source>
        <dbReference type="ARBA" id="ARBA00023136"/>
    </source>
</evidence>
<evidence type="ECO:0000256" key="1">
    <source>
        <dbReference type="ARBA" id="ARBA00004162"/>
    </source>
</evidence>
<keyword evidence="11" id="KW-0472">Membrane</keyword>
<keyword evidence="5" id="KW-0808">Transferase</keyword>
<dbReference type="Gene3D" id="1.10.510.10">
    <property type="entry name" value="Transferase(Phosphotransferase) domain 1"/>
    <property type="match status" value="1"/>
</dbReference>
<dbReference type="GO" id="GO:0004674">
    <property type="term" value="F:protein serine/threonine kinase activity"/>
    <property type="evidence" value="ECO:0007669"/>
    <property type="project" value="UniProtKB-KW"/>
</dbReference>
<comment type="catalytic activity">
    <reaction evidence="12">
        <text>L-threonyl-[protein] + ATP = O-phospho-L-threonyl-[protein] + ADP + H(+)</text>
        <dbReference type="Rhea" id="RHEA:46608"/>
        <dbReference type="Rhea" id="RHEA-COMP:11060"/>
        <dbReference type="Rhea" id="RHEA-COMP:11605"/>
        <dbReference type="ChEBI" id="CHEBI:15378"/>
        <dbReference type="ChEBI" id="CHEBI:30013"/>
        <dbReference type="ChEBI" id="CHEBI:30616"/>
        <dbReference type="ChEBI" id="CHEBI:61977"/>
        <dbReference type="ChEBI" id="CHEBI:456216"/>
        <dbReference type="EC" id="2.7.11.1"/>
    </reaction>
</comment>
<evidence type="ECO:0000256" key="9">
    <source>
        <dbReference type="ARBA" id="ARBA00022840"/>
    </source>
</evidence>
<evidence type="ECO:0000313" key="15">
    <source>
        <dbReference type="Proteomes" id="UP001345219"/>
    </source>
</evidence>
<keyword evidence="4" id="KW-0723">Serine/threonine-protein kinase</keyword>